<protein>
    <submittedName>
        <fullName evidence="5">Flagellar filament protein FlaA</fullName>
    </submittedName>
</protein>
<proteinExistence type="predicted"/>
<dbReference type="GO" id="GO:0055040">
    <property type="term" value="C:periplasmic flagellum"/>
    <property type="evidence" value="ECO:0007669"/>
    <property type="project" value="UniProtKB-SubCell"/>
</dbReference>
<dbReference type="KEGG" id="trz:GWP43_04140"/>
<feature type="chain" id="PRO_5026796452" evidence="4">
    <location>
        <begin position="22"/>
        <end position="246"/>
    </location>
</feature>
<name>A0A6P1XZR5_9SPIR</name>
<dbReference type="InterPro" id="IPR006714">
    <property type="entry name" value="FlaA"/>
</dbReference>
<dbReference type="GO" id="GO:0071973">
    <property type="term" value="P:bacterial-type flagellum-dependent cell motility"/>
    <property type="evidence" value="ECO:0007669"/>
    <property type="project" value="InterPro"/>
</dbReference>
<evidence type="ECO:0000256" key="2">
    <source>
        <dbReference type="ARBA" id="ARBA00022764"/>
    </source>
</evidence>
<keyword evidence="4" id="KW-0732">Signal</keyword>
<keyword evidence="5" id="KW-0282">Flagellum</keyword>
<sequence>MTKKYFTVAALLSALSLFAFAQENTRDASSLDQVDPSRIGVESAEQRLKEVSVDKFENEGSWVCSMSSDEGVIQGRLFDGAPKQKKAIPDEENLNLPDSKVYGTKVSFYRRGYNSFEVRAVKPIPVEGITKTVSVWVVGRSYPHVLKLILEDYMGQRFELYVGKLNHAGWKLMTVAVPPQNAAGTGIVQKDYHYGTSMGLKIVGFRIECNPWEAYGNYYIYFDDLRAVTDLYEVDLRDDDDMKDSW</sequence>
<dbReference type="Pfam" id="PF04620">
    <property type="entry name" value="FlaA"/>
    <property type="match status" value="1"/>
</dbReference>
<gene>
    <name evidence="5" type="ORF">GWP43_04140</name>
</gene>
<dbReference type="EMBL" id="CP048020">
    <property type="protein sequence ID" value="QHX42774.1"/>
    <property type="molecule type" value="Genomic_DNA"/>
</dbReference>
<evidence type="ECO:0000313" key="5">
    <source>
        <dbReference type="EMBL" id="QHX42774.1"/>
    </source>
</evidence>
<dbReference type="RefSeq" id="WP_162662927.1">
    <property type="nucleotide sequence ID" value="NZ_CP048020.1"/>
</dbReference>
<dbReference type="AlphaFoldDB" id="A0A6P1XZR5"/>
<evidence type="ECO:0000256" key="1">
    <source>
        <dbReference type="ARBA" id="ARBA00004631"/>
    </source>
</evidence>
<comment type="subcellular location">
    <subcellularLocation>
        <location evidence="1">Periplasmic flagellum</location>
    </subcellularLocation>
</comment>
<reference evidence="5 6" key="1">
    <citation type="submission" date="2020-01" db="EMBL/GenBank/DDBJ databases">
        <title>Complete genome sequence of a human oral phylogroup 1 Treponema sp. strain ATCC 700766, originally isolated from periodontitis dental plaque.</title>
        <authorList>
            <person name="Chan Y."/>
            <person name="Huo Y.-B."/>
            <person name="Yu X.-L."/>
            <person name="Zeng H."/>
            <person name="Leung W.-K."/>
            <person name="Watt R.M."/>
        </authorList>
    </citation>
    <scope>NUCLEOTIDE SEQUENCE [LARGE SCALE GENOMIC DNA]</scope>
    <source>
        <strain evidence="5 6">OMZ 804</strain>
    </source>
</reference>
<keyword evidence="3" id="KW-0975">Bacterial flagellum</keyword>
<evidence type="ECO:0000256" key="4">
    <source>
        <dbReference type="SAM" id="SignalP"/>
    </source>
</evidence>
<keyword evidence="5" id="KW-0969">Cilium</keyword>
<organism evidence="5 6">
    <name type="scientific">Treponema vincentii</name>
    <dbReference type="NCBI Taxonomy" id="69710"/>
    <lineage>
        <taxon>Bacteria</taxon>
        <taxon>Pseudomonadati</taxon>
        <taxon>Spirochaetota</taxon>
        <taxon>Spirochaetia</taxon>
        <taxon>Spirochaetales</taxon>
        <taxon>Treponemataceae</taxon>
        <taxon>Treponema</taxon>
    </lineage>
</organism>
<evidence type="ECO:0000256" key="3">
    <source>
        <dbReference type="ARBA" id="ARBA00023143"/>
    </source>
</evidence>
<dbReference type="GO" id="GO:0030288">
    <property type="term" value="C:outer membrane-bounded periplasmic space"/>
    <property type="evidence" value="ECO:0007669"/>
    <property type="project" value="InterPro"/>
</dbReference>
<evidence type="ECO:0000313" key="6">
    <source>
        <dbReference type="Proteomes" id="UP000464374"/>
    </source>
</evidence>
<dbReference type="Proteomes" id="UP000464374">
    <property type="component" value="Chromosome"/>
</dbReference>
<accession>A0A6P1XZR5</accession>
<keyword evidence="2" id="KW-0574">Periplasm</keyword>
<feature type="signal peptide" evidence="4">
    <location>
        <begin position="1"/>
        <end position="21"/>
    </location>
</feature>
<keyword evidence="5" id="KW-0966">Cell projection</keyword>